<dbReference type="GO" id="GO:0032259">
    <property type="term" value="P:methylation"/>
    <property type="evidence" value="ECO:0007669"/>
    <property type="project" value="UniProtKB-KW"/>
</dbReference>
<dbReference type="GO" id="GO:0008168">
    <property type="term" value="F:methyltransferase activity"/>
    <property type="evidence" value="ECO:0007669"/>
    <property type="project" value="UniProtKB-KW"/>
</dbReference>
<gene>
    <name evidence="4" type="ORF">CYY_000436</name>
</gene>
<accession>A0A8J4Q1T0</accession>
<evidence type="ECO:0008006" key="6">
    <source>
        <dbReference type="Google" id="ProtNLM"/>
    </source>
</evidence>
<keyword evidence="5" id="KW-1185">Reference proteome</keyword>
<dbReference type="Proteomes" id="UP000695562">
    <property type="component" value="Unassembled WGS sequence"/>
</dbReference>
<dbReference type="Pfam" id="PF04072">
    <property type="entry name" value="LCM"/>
    <property type="match status" value="1"/>
</dbReference>
<organism evidence="4 5">
    <name type="scientific">Polysphondylium violaceum</name>
    <dbReference type="NCBI Taxonomy" id="133409"/>
    <lineage>
        <taxon>Eukaryota</taxon>
        <taxon>Amoebozoa</taxon>
        <taxon>Evosea</taxon>
        <taxon>Eumycetozoa</taxon>
        <taxon>Dictyostelia</taxon>
        <taxon>Dictyosteliales</taxon>
        <taxon>Dictyosteliaceae</taxon>
        <taxon>Polysphondylium</taxon>
    </lineage>
</organism>
<dbReference type="InterPro" id="IPR007213">
    <property type="entry name" value="Ppm1/Ppm2/Tcmp"/>
</dbReference>
<dbReference type="EMBL" id="AJWJ01000008">
    <property type="protein sequence ID" value="KAF2078246.1"/>
    <property type="molecule type" value="Genomic_DNA"/>
</dbReference>
<evidence type="ECO:0000256" key="1">
    <source>
        <dbReference type="ARBA" id="ARBA00008138"/>
    </source>
</evidence>
<dbReference type="Gene3D" id="3.40.50.150">
    <property type="entry name" value="Vaccinia Virus protein VP39"/>
    <property type="match status" value="1"/>
</dbReference>
<evidence type="ECO:0000313" key="4">
    <source>
        <dbReference type="EMBL" id="KAF2078246.1"/>
    </source>
</evidence>
<sequence length="392" mass="44840">MIENSENSNIQQVLQSVGKTSVWISAIRAVLTAHFIDSFGKGNDQEGGQAVVSGGGAGASNINLSINKTKEFELYAIEIIKKKFGLSNFKDPRMEIKYPVDLVFDPYSFYFISKLNTKELILSTYDQYFNFTYDKQFDQLSLEMKSISKTELKRKEMDRIETNFHSVLSWADLMSSHVFYSIAKRTHLIDKVFLDSYQEGLQQFVVFGAGMDTRSYRLPLDAKCTIFEIDLPGVLKFKEKALQEAIKEIPPVGQCKIQFIPSDLSSLDWNHKLKDMGFDNSKPTLWVAEGLFMYLSESTIESIGELVSANSAPKSKYFVHSLMNRTSTTPYYQPTPHDFFKMKADTVKEEFKYILNLNCKQYLIRHGFSFNVKEIQEMGNNIISIYSMGSNQ</sequence>
<dbReference type="PANTHER" id="PTHR43619">
    <property type="entry name" value="S-ADENOSYL-L-METHIONINE-DEPENDENT METHYLTRANSFERASE YKTD-RELATED"/>
    <property type="match status" value="1"/>
</dbReference>
<comment type="caution">
    <text evidence="4">The sequence shown here is derived from an EMBL/GenBank/DDBJ whole genome shotgun (WGS) entry which is preliminary data.</text>
</comment>
<keyword evidence="3" id="KW-0808">Transferase</keyword>
<comment type="similarity">
    <text evidence="1">Belongs to the UPF0677 family.</text>
</comment>
<proteinExistence type="inferred from homology"/>
<dbReference type="NCBIfam" id="TIGR00027">
    <property type="entry name" value="mthyl_TIGR00027"/>
    <property type="match status" value="1"/>
</dbReference>
<evidence type="ECO:0000256" key="2">
    <source>
        <dbReference type="ARBA" id="ARBA00022603"/>
    </source>
</evidence>
<evidence type="ECO:0000256" key="3">
    <source>
        <dbReference type="ARBA" id="ARBA00022679"/>
    </source>
</evidence>
<evidence type="ECO:0000313" key="5">
    <source>
        <dbReference type="Proteomes" id="UP000695562"/>
    </source>
</evidence>
<dbReference type="PANTHER" id="PTHR43619:SF2">
    <property type="entry name" value="S-ADENOSYL-L-METHIONINE-DEPENDENT METHYLTRANSFERASES SUPERFAMILY PROTEIN"/>
    <property type="match status" value="1"/>
</dbReference>
<dbReference type="OrthoDB" id="18859at2759"/>
<dbReference type="AlphaFoldDB" id="A0A8J4Q1T0"/>
<protein>
    <recommendedName>
        <fullName evidence="6">S-adenosyl-L-methionine-dependent methyltransferase</fullName>
    </recommendedName>
</protein>
<dbReference type="InterPro" id="IPR029063">
    <property type="entry name" value="SAM-dependent_MTases_sf"/>
</dbReference>
<reference evidence="4" key="1">
    <citation type="submission" date="2020-01" db="EMBL/GenBank/DDBJ databases">
        <title>Development of genomics and gene disruption for Polysphondylium violaceum indicates a role for the polyketide synthase stlB in stalk morphogenesis.</title>
        <authorList>
            <person name="Narita B."/>
            <person name="Kawabe Y."/>
            <person name="Kin K."/>
            <person name="Saito T."/>
            <person name="Gibbs R."/>
            <person name="Kuspa A."/>
            <person name="Muzny D."/>
            <person name="Queller D."/>
            <person name="Richards S."/>
            <person name="Strassman J."/>
            <person name="Sucgang R."/>
            <person name="Worley K."/>
            <person name="Schaap P."/>
        </authorList>
    </citation>
    <scope>NUCLEOTIDE SEQUENCE</scope>
    <source>
        <strain evidence="4">QSvi11</strain>
    </source>
</reference>
<keyword evidence="2" id="KW-0489">Methyltransferase</keyword>
<dbReference type="InterPro" id="IPR011610">
    <property type="entry name" value="SAM_mthyl_Trfase_ML2640-like"/>
</dbReference>
<name>A0A8J4Q1T0_9MYCE</name>
<dbReference type="SUPFAM" id="SSF53335">
    <property type="entry name" value="S-adenosyl-L-methionine-dependent methyltransferases"/>
    <property type="match status" value="1"/>
</dbReference>